<dbReference type="PATRIC" id="fig|405444.3.peg.24"/>
<feature type="domain" description="HTH lysR-type" evidence="5">
    <location>
        <begin position="2"/>
        <end position="59"/>
    </location>
</feature>
<dbReference type="InterPro" id="IPR005119">
    <property type="entry name" value="LysR_subst-bd"/>
</dbReference>
<organism evidence="6 7">
    <name type="scientific">Stenotrophomonas humi</name>
    <dbReference type="NCBI Taxonomy" id="405444"/>
    <lineage>
        <taxon>Bacteria</taxon>
        <taxon>Pseudomonadati</taxon>
        <taxon>Pseudomonadota</taxon>
        <taxon>Gammaproteobacteria</taxon>
        <taxon>Lysobacterales</taxon>
        <taxon>Lysobacteraceae</taxon>
        <taxon>Stenotrophomonas</taxon>
    </lineage>
</organism>
<dbReference type="PRINTS" id="PR00039">
    <property type="entry name" value="HTHLYSR"/>
</dbReference>
<dbReference type="GO" id="GO:0003677">
    <property type="term" value="F:DNA binding"/>
    <property type="evidence" value="ECO:0007669"/>
    <property type="project" value="UniProtKB-KW"/>
</dbReference>
<evidence type="ECO:0000256" key="3">
    <source>
        <dbReference type="ARBA" id="ARBA00023125"/>
    </source>
</evidence>
<dbReference type="InterPro" id="IPR036390">
    <property type="entry name" value="WH_DNA-bd_sf"/>
</dbReference>
<gene>
    <name evidence="6" type="ORF">ABB26_00120</name>
</gene>
<dbReference type="STRING" id="405444.ABB26_00120"/>
<dbReference type="InterPro" id="IPR036388">
    <property type="entry name" value="WH-like_DNA-bd_sf"/>
</dbReference>
<dbReference type="FunFam" id="1.10.10.10:FF:000001">
    <property type="entry name" value="LysR family transcriptional regulator"/>
    <property type="match status" value="1"/>
</dbReference>
<dbReference type="InterPro" id="IPR000847">
    <property type="entry name" value="LysR_HTH_N"/>
</dbReference>
<keyword evidence="2" id="KW-0805">Transcription regulation</keyword>
<dbReference type="Gene3D" id="1.10.10.10">
    <property type="entry name" value="Winged helix-like DNA-binding domain superfamily/Winged helix DNA-binding domain"/>
    <property type="match status" value="1"/>
</dbReference>
<reference evidence="6 7" key="1">
    <citation type="submission" date="2015-05" db="EMBL/GenBank/DDBJ databases">
        <title>Genome sequencing and analysis of members of genus Stenotrophomonas.</title>
        <authorList>
            <person name="Patil P.P."/>
            <person name="Midha S."/>
            <person name="Patil P.B."/>
        </authorList>
    </citation>
    <scope>NUCLEOTIDE SEQUENCE [LARGE SCALE GENOMIC DNA]</scope>
    <source>
        <strain evidence="6 7">DSM 18929</strain>
    </source>
</reference>
<evidence type="ECO:0000256" key="4">
    <source>
        <dbReference type="ARBA" id="ARBA00023163"/>
    </source>
</evidence>
<dbReference type="Proteomes" id="UP000050864">
    <property type="component" value="Unassembled WGS sequence"/>
</dbReference>
<keyword evidence="7" id="KW-1185">Reference proteome</keyword>
<dbReference type="SUPFAM" id="SSF53850">
    <property type="entry name" value="Periplasmic binding protein-like II"/>
    <property type="match status" value="1"/>
</dbReference>
<evidence type="ECO:0000256" key="1">
    <source>
        <dbReference type="ARBA" id="ARBA00009437"/>
    </source>
</evidence>
<dbReference type="RefSeq" id="WP_057631500.1">
    <property type="nucleotide sequence ID" value="NZ_LDJI01000001.1"/>
</dbReference>
<sequence length="290" mass="31099">MFTLRQLEFVVAVAEEGSFTAAAARCHTVQSALSHQVARLEDAFGARLFERGPRRVRATAAGEVFLRNARLTLQAAARLQEEMALALGTVRGRINIGQITSLNVVDVPALLATFRAAHPAVDVHLRVGMSEALLADLDEGRLDIALIGVGPQLALPPQHRLLHEEGLSLVMPPDHALTTRRTIPLEALDGIPLAALVAGAGVRRMVDDALVGRGIRPQLQYEVTHSEIQRQLVAAGLAVAVVPASMAERMEGVSVRPLAETFYFRTCAVWRADPTPAARALLALLPPLAA</sequence>
<name>A0A0R0CC13_9GAMM</name>
<dbReference type="SUPFAM" id="SSF46785">
    <property type="entry name" value="Winged helix' DNA-binding domain"/>
    <property type="match status" value="1"/>
</dbReference>
<dbReference type="EMBL" id="LDJI01000001">
    <property type="protein sequence ID" value="KRG66502.1"/>
    <property type="molecule type" value="Genomic_DNA"/>
</dbReference>
<dbReference type="Gene3D" id="3.40.190.290">
    <property type="match status" value="1"/>
</dbReference>
<dbReference type="PANTHER" id="PTHR30346:SF30">
    <property type="entry name" value="SMALL NEUTRAL PROTEASE REGULATORY PROTEIN"/>
    <property type="match status" value="1"/>
</dbReference>
<proteinExistence type="inferred from homology"/>
<keyword evidence="4" id="KW-0804">Transcription</keyword>
<dbReference type="PROSITE" id="PS50931">
    <property type="entry name" value="HTH_LYSR"/>
    <property type="match status" value="1"/>
</dbReference>
<dbReference type="GO" id="GO:0003700">
    <property type="term" value="F:DNA-binding transcription factor activity"/>
    <property type="evidence" value="ECO:0007669"/>
    <property type="project" value="InterPro"/>
</dbReference>
<dbReference type="Pfam" id="PF00126">
    <property type="entry name" value="HTH_1"/>
    <property type="match status" value="1"/>
</dbReference>
<evidence type="ECO:0000259" key="5">
    <source>
        <dbReference type="PROSITE" id="PS50931"/>
    </source>
</evidence>
<dbReference type="AlphaFoldDB" id="A0A0R0CC13"/>
<keyword evidence="3" id="KW-0238">DNA-binding</keyword>
<accession>A0A0R0CC13</accession>
<evidence type="ECO:0000313" key="7">
    <source>
        <dbReference type="Proteomes" id="UP000050864"/>
    </source>
</evidence>
<comment type="similarity">
    <text evidence="1">Belongs to the LysR transcriptional regulatory family.</text>
</comment>
<dbReference type="GO" id="GO:0032993">
    <property type="term" value="C:protein-DNA complex"/>
    <property type="evidence" value="ECO:0007669"/>
    <property type="project" value="TreeGrafter"/>
</dbReference>
<dbReference type="Pfam" id="PF03466">
    <property type="entry name" value="LysR_substrate"/>
    <property type="match status" value="1"/>
</dbReference>
<evidence type="ECO:0000313" key="6">
    <source>
        <dbReference type="EMBL" id="KRG66502.1"/>
    </source>
</evidence>
<evidence type="ECO:0000256" key="2">
    <source>
        <dbReference type="ARBA" id="ARBA00023015"/>
    </source>
</evidence>
<comment type="caution">
    <text evidence="6">The sequence shown here is derived from an EMBL/GenBank/DDBJ whole genome shotgun (WGS) entry which is preliminary data.</text>
</comment>
<protein>
    <submittedName>
        <fullName evidence="6">LysR family transcriptional regulator</fullName>
    </submittedName>
</protein>
<dbReference type="PANTHER" id="PTHR30346">
    <property type="entry name" value="TRANSCRIPTIONAL DUAL REGULATOR HCAR-RELATED"/>
    <property type="match status" value="1"/>
</dbReference>
<dbReference type="OrthoDB" id="646694at2"/>